<proteinExistence type="inferred from homology"/>
<dbReference type="EC" id="2.1.2.11" evidence="3"/>
<dbReference type="GO" id="GO:0015940">
    <property type="term" value="P:pantothenate biosynthetic process"/>
    <property type="evidence" value="ECO:0007669"/>
    <property type="project" value="InterPro"/>
</dbReference>
<sequence length="275" mass="29115">MSETFGESLYGGASHRRITILDLAAAKKRGEKWAMLTSYESLTAEIFDEAGIPVLLVGDSAGNNFLGEENTIPVTVDEMIPLTRAVVRGSKRALVVADLPFGSYESSPELALATSVRFFKEAGAMAVKLEGAQIESVKKLVASGIPVMGHVGLTPQSMHQLGGYRVQGRSDGDVIVEAAKALEKAGAFAIVLELVPAALAKQITQSLSIPTIGIGAGIDCDAQVLVWTDLMGLTKKAPKLAKAYRNLRAEMSAATKEFADDVRSGAFPSTDQSFN</sequence>
<dbReference type="EMBL" id="CAEZWF010000043">
    <property type="protein sequence ID" value="CAB4658099.1"/>
    <property type="molecule type" value="Genomic_DNA"/>
</dbReference>
<dbReference type="SUPFAM" id="SSF51621">
    <property type="entry name" value="Phosphoenolpyruvate/pyruvate domain"/>
    <property type="match status" value="1"/>
</dbReference>
<evidence type="ECO:0000256" key="1">
    <source>
        <dbReference type="ARBA" id="ARBA00005033"/>
    </source>
</evidence>
<dbReference type="GO" id="GO:0003864">
    <property type="term" value="F:3-methyl-2-oxobutanoate hydroxymethyltransferase activity"/>
    <property type="evidence" value="ECO:0007669"/>
    <property type="project" value="UniProtKB-EC"/>
</dbReference>
<dbReference type="InterPro" id="IPR015813">
    <property type="entry name" value="Pyrv/PenolPyrv_kinase-like_dom"/>
</dbReference>
<evidence type="ECO:0000256" key="4">
    <source>
        <dbReference type="ARBA" id="ARBA00022679"/>
    </source>
</evidence>
<dbReference type="PANTHER" id="PTHR20881:SF0">
    <property type="entry name" value="3-METHYL-2-OXOBUTANOATE HYDROXYMETHYLTRANSFERASE"/>
    <property type="match status" value="1"/>
</dbReference>
<organism evidence="7">
    <name type="scientific">freshwater metagenome</name>
    <dbReference type="NCBI Taxonomy" id="449393"/>
    <lineage>
        <taxon>unclassified sequences</taxon>
        <taxon>metagenomes</taxon>
        <taxon>ecological metagenomes</taxon>
    </lineage>
</organism>
<dbReference type="HAMAP" id="MF_00156">
    <property type="entry name" value="PanB"/>
    <property type="match status" value="1"/>
</dbReference>
<evidence type="ECO:0000256" key="3">
    <source>
        <dbReference type="ARBA" id="ARBA00012618"/>
    </source>
</evidence>
<comment type="similarity">
    <text evidence="2">Belongs to the PanB family.</text>
</comment>
<dbReference type="EMBL" id="CAEZVW010000048">
    <property type="protein sequence ID" value="CAB4645047.1"/>
    <property type="molecule type" value="Genomic_DNA"/>
</dbReference>
<keyword evidence="4" id="KW-0808">Transferase</keyword>
<evidence type="ECO:0000256" key="2">
    <source>
        <dbReference type="ARBA" id="ARBA00008676"/>
    </source>
</evidence>
<dbReference type="EMBL" id="CAEZWK010000025">
    <property type="protein sequence ID" value="CAB4655747.1"/>
    <property type="molecule type" value="Genomic_DNA"/>
</dbReference>
<dbReference type="FunFam" id="3.20.20.60:FF:000003">
    <property type="entry name" value="3-methyl-2-oxobutanoate hydroxymethyltransferase"/>
    <property type="match status" value="1"/>
</dbReference>
<dbReference type="GO" id="GO:0000287">
    <property type="term" value="F:magnesium ion binding"/>
    <property type="evidence" value="ECO:0007669"/>
    <property type="project" value="TreeGrafter"/>
</dbReference>
<comment type="pathway">
    <text evidence="1">Cofactor biosynthesis; (R)-pantothenate biosynthesis; (R)-pantoate from 3-methyl-2-oxobutanoate: step 1/2.</text>
</comment>
<name>A0A6J6LC09_9ZZZZ</name>
<reference evidence="7" key="1">
    <citation type="submission" date="2020-05" db="EMBL/GenBank/DDBJ databases">
        <authorList>
            <person name="Chiriac C."/>
            <person name="Salcher M."/>
            <person name="Ghai R."/>
            <person name="Kavagutti S V."/>
        </authorList>
    </citation>
    <scope>NUCLEOTIDE SEQUENCE</scope>
</reference>
<dbReference type="PANTHER" id="PTHR20881">
    <property type="entry name" value="3-METHYL-2-OXOBUTANOATE HYDROXYMETHYLTRANSFERASE"/>
    <property type="match status" value="1"/>
</dbReference>
<gene>
    <name evidence="5" type="ORF">UFOPK2157_00937</name>
    <name evidence="7" type="ORF">UFOPK2228_01009</name>
    <name evidence="6" type="ORF">UFOPK2245_00871</name>
</gene>
<dbReference type="Gene3D" id="3.20.20.60">
    <property type="entry name" value="Phosphoenolpyruvate-binding domains"/>
    <property type="match status" value="1"/>
</dbReference>
<dbReference type="AlphaFoldDB" id="A0A6J6LC09"/>
<evidence type="ECO:0000313" key="7">
    <source>
        <dbReference type="EMBL" id="CAB4658099.1"/>
    </source>
</evidence>
<dbReference type="NCBIfam" id="NF001452">
    <property type="entry name" value="PRK00311.1"/>
    <property type="match status" value="1"/>
</dbReference>
<evidence type="ECO:0000313" key="6">
    <source>
        <dbReference type="EMBL" id="CAB4655747.1"/>
    </source>
</evidence>
<dbReference type="Pfam" id="PF02548">
    <property type="entry name" value="Pantoate_transf"/>
    <property type="match status" value="1"/>
</dbReference>
<dbReference type="NCBIfam" id="TIGR00222">
    <property type="entry name" value="panB"/>
    <property type="match status" value="1"/>
</dbReference>
<dbReference type="PIRSF" id="PIRSF000388">
    <property type="entry name" value="Pantoate_hydroxy_MeTrfase"/>
    <property type="match status" value="1"/>
</dbReference>
<dbReference type="GO" id="GO:0005737">
    <property type="term" value="C:cytoplasm"/>
    <property type="evidence" value="ECO:0007669"/>
    <property type="project" value="TreeGrafter"/>
</dbReference>
<dbReference type="InterPro" id="IPR040442">
    <property type="entry name" value="Pyrv_kinase-like_dom_sf"/>
</dbReference>
<accession>A0A6J6LC09</accession>
<dbReference type="InterPro" id="IPR003700">
    <property type="entry name" value="Pantoate_hydroxy_MeTrfase"/>
</dbReference>
<dbReference type="CDD" id="cd06557">
    <property type="entry name" value="KPHMT-like"/>
    <property type="match status" value="1"/>
</dbReference>
<protein>
    <recommendedName>
        <fullName evidence="3">3-methyl-2-oxobutanoate hydroxymethyltransferase</fullName>
        <ecNumber evidence="3">2.1.2.11</ecNumber>
    </recommendedName>
</protein>
<evidence type="ECO:0000313" key="5">
    <source>
        <dbReference type="EMBL" id="CAB4645047.1"/>
    </source>
</evidence>